<dbReference type="Pfam" id="PF18760">
    <property type="entry name" value="ART-PolyVal"/>
    <property type="match status" value="1"/>
</dbReference>
<evidence type="ECO:0000259" key="6">
    <source>
        <dbReference type="Pfam" id="PF18858"/>
    </source>
</evidence>
<feature type="compositionally biased region" description="Basic and acidic residues" evidence="1">
    <location>
        <begin position="1315"/>
        <end position="1335"/>
    </location>
</feature>
<reference evidence="7 8" key="1">
    <citation type="submission" date="2019-11" db="EMBL/GenBank/DDBJ databases">
        <title>FDA dAtabase for Regulatory Grade micrObial Sequences (FDA-ARGOS): Supporting development and validation of Infectious Disease Dx tests.</title>
        <authorList>
            <person name="Patel R."/>
            <person name="Rucinski S."/>
            <person name="Tallon L."/>
            <person name="Sadzewicz L."/>
            <person name="Vavikolanu K."/>
            <person name="Mehta A."/>
            <person name="Aluvathingal J."/>
            <person name="Nadendla S."/>
            <person name="Nandy P."/>
            <person name="Geyer C."/>
            <person name="Yan Y."/>
            <person name="Sichtig H."/>
        </authorList>
    </citation>
    <scope>NUCLEOTIDE SEQUENCE [LARGE SCALE GENOMIC DNA]</scope>
    <source>
        <strain evidence="7 8">FDAARGOS_557</strain>
    </source>
</reference>
<feature type="compositionally biased region" description="Polar residues" evidence="1">
    <location>
        <begin position="520"/>
        <end position="535"/>
    </location>
</feature>
<feature type="region of interest" description="Disordered" evidence="1">
    <location>
        <begin position="332"/>
        <end position="368"/>
    </location>
</feature>
<feature type="region of interest" description="Disordered" evidence="1">
    <location>
        <begin position="900"/>
        <end position="920"/>
    </location>
</feature>
<feature type="region of interest" description="Disordered" evidence="1">
    <location>
        <begin position="1"/>
        <end position="45"/>
    </location>
</feature>
<name>A0A6N1MV09_ACILW</name>
<dbReference type="Pfam" id="PF18823">
    <property type="entry name" value="InPase"/>
    <property type="match status" value="1"/>
</dbReference>
<feature type="domain" description="DdrB-like" evidence="3">
    <location>
        <begin position="882"/>
        <end position="1005"/>
    </location>
</feature>
<evidence type="ECO:0000256" key="1">
    <source>
        <dbReference type="SAM" id="MobiDB-lite"/>
    </source>
</evidence>
<feature type="domain" description="Large polyvalent protein-associated" evidence="6">
    <location>
        <begin position="2312"/>
        <end position="2483"/>
    </location>
</feature>
<feature type="compositionally biased region" description="Basic and acidic residues" evidence="1">
    <location>
        <begin position="1252"/>
        <end position="1261"/>
    </location>
</feature>
<dbReference type="InterPro" id="IPR041595">
    <property type="entry name" value="Inorganic_Pase"/>
</dbReference>
<dbReference type="NCBIfam" id="NF032893">
    <property type="entry name" value="tail-700"/>
    <property type="match status" value="1"/>
</dbReference>
<feature type="domain" description="Large polyvalent protein-associated" evidence="4">
    <location>
        <begin position="1819"/>
        <end position="1899"/>
    </location>
</feature>
<dbReference type="InterPro" id="IPR041047">
    <property type="entry name" value="LPD1"/>
</dbReference>
<feature type="compositionally biased region" description="Low complexity" evidence="1">
    <location>
        <begin position="332"/>
        <end position="341"/>
    </location>
</feature>
<proteinExistence type="predicted"/>
<dbReference type="InterPro" id="IPR049522">
    <property type="entry name" value="ART-PolyVal_dom"/>
</dbReference>
<feature type="compositionally biased region" description="Basic and acidic residues" evidence="1">
    <location>
        <begin position="848"/>
        <end position="857"/>
    </location>
</feature>
<feature type="region of interest" description="Disordered" evidence="1">
    <location>
        <begin position="588"/>
        <end position="636"/>
    </location>
</feature>
<feature type="region of interest" description="Disordered" evidence="1">
    <location>
        <begin position="1252"/>
        <end position="1351"/>
    </location>
</feature>
<dbReference type="Proteomes" id="UP000509126">
    <property type="component" value="Chromosome"/>
</dbReference>
<evidence type="ECO:0000259" key="5">
    <source>
        <dbReference type="Pfam" id="PF18823"/>
    </source>
</evidence>
<feature type="compositionally biased region" description="Basic and acidic residues" evidence="1">
    <location>
        <begin position="1342"/>
        <end position="1351"/>
    </location>
</feature>
<dbReference type="Pfam" id="PF18796">
    <property type="entry name" value="LPD1"/>
    <property type="match status" value="1"/>
</dbReference>
<feature type="domain" description="ART-PolyVal-like" evidence="2">
    <location>
        <begin position="2165"/>
        <end position="2236"/>
    </location>
</feature>
<evidence type="ECO:0000313" key="8">
    <source>
        <dbReference type="Proteomes" id="UP000509126"/>
    </source>
</evidence>
<feature type="compositionally biased region" description="Polar residues" evidence="1">
    <location>
        <begin position="588"/>
        <end position="606"/>
    </location>
</feature>
<feature type="compositionally biased region" description="Polar residues" evidence="1">
    <location>
        <begin position="860"/>
        <end position="871"/>
    </location>
</feature>
<feature type="compositionally biased region" description="Polar residues" evidence="1">
    <location>
        <begin position="10"/>
        <end position="25"/>
    </location>
</feature>
<dbReference type="Pfam" id="PF18763">
    <property type="entry name" value="ddrB-ParB"/>
    <property type="match status" value="1"/>
</dbReference>
<gene>
    <name evidence="7" type="ORF">FOB19_10010</name>
</gene>
<feature type="region of interest" description="Disordered" evidence="1">
    <location>
        <begin position="848"/>
        <end position="875"/>
    </location>
</feature>
<organism evidence="7 8">
    <name type="scientific">Acinetobacter lwoffii</name>
    <dbReference type="NCBI Taxonomy" id="28090"/>
    <lineage>
        <taxon>Bacteria</taxon>
        <taxon>Pseudomonadati</taxon>
        <taxon>Pseudomonadota</taxon>
        <taxon>Gammaproteobacteria</taxon>
        <taxon>Moraxellales</taxon>
        <taxon>Moraxellaceae</taxon>
        <taxon>Acinetobacter</taxon>
    </lineage>
</organism>
<protein>
    <submittedName>
        <fullName evidence="7">PLxRFG domain-containing protein</fullName>
    </submittedName>
</protein>
<feature type="region of interest" description="Disordered" evidence="1">
    <location>
        <begin position="520"/>
        <end position="557"/>
    </location>
</feature>
<sequence length="3184" mass="350303">MSEQKKPWEQSWNQPAETSVSTQNKKPWEHKWNGNSEPEVEKSKGFGGHVRDIGASLAAGAASIPDVAIGIGDILTGGAVGKTVEDSGLYTPGSGREYWADKKTDQAKAQSQKFSDAEGIIDKTKVALTNPTLITNTVAESLPTMVTGGLVGRGLSTATKGVISPMVGGAIGEGTMMAGSQAENIRQQTDDGLLTGNQVAASVATGALGTLFGLAGGAVAKKFGFGDIDSMLAGANVQQVAGEIAKVPLKQVPKHVVLGALSEGLLEELPQSAQEQVLQNYALNKDLMDGVDDAIVMGALAGMTMGAAASGLSVQGHNQSYNAQEQLKVAQQAAQQAQESQAMRDTQSQLFGGGVPDPVLDPSKLSPFSDSAPLANPIIDMSRLEAADGNPRYDNGINFQAPNIETPLSLVEQQQTQADNGIDFERPEQGPTDLERQIQFNNTFGLETPDPVVDYNGISPFDNNPQKPIIDPQKVDLTPSQQMGLDPNLGPLSAAAATAVNSGVSQQMQIEMQAQAAAETTSNVAGKTEDSNAPLQQAADAARELTPEQIHGKRNTYGPEVTDAIEQLKQRQQGDQNAPITIDEGIQNGTAQQGNAPFNNGSQPVSEQHDTNAASAMGAATGAAQKGLQPAKADAGQIAPSNQSLNEIQTSEAKSKLPDIQSKVTELEAQLVTEKSVPKKAQIRKQIAKLQQDNPIDQGAHAAATSIQNDLPEPTQAQIEAGNYKKGHIKVHGLDIAVENPRGSERRGTDPDGNEWAHTMSDHYGYIKKTTGADNEHIDTYVGRNPESEQIFVVDQIDQKTGGFDEHKVMMGFNSQEDAVQAYSSNFDKGWKVGPVRAMNKDEFKSWLKDGDTKKPAGDTLTNEGTTQPQGKTEKVYTPGANREIEVRHKVVEADDLITSNDANGAVNPNFPKHLQPRDRSRPTSIAQVHDIASKLNPKLLGENPSTASGAPIVSGDGVVESGNGRTLAIRKAYETGKGEAYKQWLSEQGYDVSDMKNPVLVRERTTAMTDQELQEYTRESNESTTLTMSPTEQAMVDAKAVVDLLDQYRGGDINSAANRDFVNRFVTELVPTSERGKMLSAGTGLTQDGQRRINAALVAAAYNDTFIVDQVFESTESDIKAIGNALTDVAGFWAKMRDMAINGQIPKDLDVTPNLVEAVHLVQKARVTSTKLADLVAQDDIFSGAVDPVTLDFLSVFYRGDKYTRARGRERVADALNHYAQQAMQQSNGENLFGDKPKNNTQLRGETLDRLDQQETDKQQDIFASPQPDDRNTVTSGGTGQRATTESSDAETQTTEVKSNSPEKPDSSKPAATKPKEVIQDFGEKIGGARKDTAVKTGKKPVAEKPKDDRPTWAKRFEISEIAASSNPAEVGKWTISDTKNKDWMGNNRRLTNQMFNSQEEAEKFLPVAAVAMKHRVTTDTKDGKKGYIIVRTISDRKHVQVVQQLFDTRDAANEYLVRHAQEILETNTTFGELDLPRPENTQRTGVARREGDAKDSDFSRVFGFRGVEFGNWNNQAERQELLNDAFDGLMDLAEVLNIPPEALSLNGELALAFGARGQGLSSAKAHYESNRVVINLTKMNGAGSLAHEWWHAFDHYLSRQDGSASSAWIQHEDGSRSLNVKSNPADRFASHGFKVVKSGVREDVRNAFEKLMVTMFKKSQAYIEDTQAADEFVARSRDEVQDKLNSIRENLTKQLDPQYYKRFNKPASADQLAEFDTAAELIITGQLLETEARKNPKSRSTFGGYRHTNDALDKINEIFKAVRGRSGFNADFKGVLDYLRGSMSRYMGRLKLLADAQQSTTKYKSVPTEFAMNAKELDQGRGSDYWTTPHEMSARAFQGYVEDKIAAKNARSPFLNYGPENVGILTPYGVKRPFPYGEERVAINQAFDDLIGGLQTEKTDTGTRLYSRAQDNVQSGQTPEQVREALVERFGEKTISSLERRGLLDIVSTVDEPGVEGFYQNGRVTLVANNLNETSIIPTFLHELGGHGGFQNIMNEEKYADLMGIFNDMVQRKHPLALEAKRLAERETDAKTQQLEYLPYLLTLASTQQEMNALQKSAIKRFIDRVVSAVKAWAFDRLGINLNLNENDMVALANRMIQQQIAEPTSVENVRAQLQGTDQWMKAPNGQPTNLTEQQWLQVRTPEFKQWFGDWENSPETASKVVDENGEPQVVYHGTSSQFTRFKLGGGLLGRGVYLTDRYEEAQNYAGSRSQNSEGTVMPLFANIPEMFDSNSKTTREQIIGAMQDGFNGIRHQFNDMDYLVAFNPEQVKSAVGNTGLFSSQDTDIRFSRQANAQQIIQNLVGNMNKQGRNKLKTEAGYKATHALQYVLGALGRRQLTELYQKLLPQLKPYNDMVAMMDADQNEVAALSDELARRWADLKDEKELANVMHDATLAKIDPAKPYQPGDNVAEYAKLKKQFDALSDDAKKVYREARDAYKKHHRDVRQAIQDRILRSSMSNQKKTELLQQMDANFFGYTQGVYFPLQRFGKYVVLVRDAKDQVISVSRAETLSEAHKLREILQGDYPNAKVHKPMLDKEYDAARDGVGRGFMTNLFNELGSFGLNAQRQAELEDILGQLYLKSLPDLSYAKHSVHRKGTAGFSQDARRAFAQNMFHGGSYLAKLRYKDQLEEMLDGMQKHATEQAKIDNDYEQPVAQQVIDEMNKRHKNMMEANSHPLSTALTSLGFLYYLGLSPASAAVNTLQTVLVAYPQMGAKWGYDKAGAALAQASNDFRKGVSIKGINPKNWENDIAKILKGDELKAYEEAVRRGVIDVTMAHDLAGIAQGEDSGVMWKLRPIMRVASTLFHNAERFNREVTFIAAYRLARDSGSMHDQAFEQAMDSTYKGHFDYSSGNRPRIMQGNIAKVILLFKQFGQNMIYTLARTAHQSLKGETPEARREAQRALAGIIGMHTVFAGVMGLPLVGPILAMASMLGSDDDEPWDAEAALRNALADALGTKTSEVLMKGASRFGPADLSGRVGINNLLLPDVQDGLEGKDFSDAMVMSALGPVVGVLTNTFKGLAEIGQGHGMRGVETMSPVFLRSPLRSIRYATEGAQDKTGVMIKDDVGMFGLAAQAVGFSPSEVRLATEGRSAIYSHTKRLDKRRTELMNDYVRAVQRDDMDGQKEIWAEIQTFNQKNPSRRISRVQAMQSLRQREKRVKQAEHGIYLPNKKREDADIGRFAFDE</sequence>
<dbReference type="RefSeq" id="WP_174894428.1">
    <property type="nucleotide sequence ID" value="NZ_CP054803.1"/>
</dbReference>
<evidence type="ECO:0000259" key="4">
    <source>
        <dbReference type="Pfam" id="PF18796"/>
    </source>
</evidence>
<dbReference type="EMBL" id="CP054803">
    <property type="protein sequence ID" value="QKU21702.1"/>
    <property type="molecule type" value="Genomic_DNA"/>
</dbReference>
<feature type="compositionally biased region" description="Low complexity" evidence="1">
    <location>
        <begin position="613"/>
        <end position="624"/>
    </location>
</feature>
<feature type="compositionally biased region" description="Polar residues" evidence="1">
    <location>
        <begin position="1274"/>
        <end position="1301"/>
    </location>
</feature>
<accession>A0A6N1MV09</accession>
<dbReference type="InterPro" id="IPR041639">
    <property type="entry name" value="LPD39"/>
</dbReference>
<evidence type="ECO:0000313" key="7">
    <source>
        <dbReference type="EMBL" id="QKU21702.1"/>
    </source>
</evidence>
<evidence type="ECO:0000259" key="2">
    <source>
        <dbReference type="Pfam" id="PF18760"/>
    </source>
</evidence>
<evidence type="ECO:0000259" key="3">
    <source>
        <dbReference type="Pfam" id="PF18763"/>
    </source>
</evidence>
<dbReference type="InterPro" id="IPR041398">
    <property type="entry name" value="DdrB_dom"/>
</dbReference>
<dbReference type="Pfam" id="PF18858">
    <property type="entry name" value="LPD39"/>
    <property type="match status" value="1"/>
</dbReference>
<feature type="domain" description="Inorganic pyrophosphatase" evidence="5">
    <location>
        <begin position="716"/>
        <end position="849"/>
    </location>
</feature>